<proteinExistence type="predicted"/>
<dbReference type="RefSeq" id="WP_114067524.1">
    <property type="nucleotide sequence ID" value="NZ_CP030850.1"/>
</dbReference>
<dbReference type="AlphaFoldDB" id="A0A344TJC1"/>
<organism evidence="1 2">
    <name type="scientific">Runella rosea</name>
    <dbReference type="NCBI Taxonomy" id="2259595"/>
    <lineage>
        <taxon>Bacteria</taxon>
        <taxon>Pseudomonadati</taxon>
        <taxon>Bacteroidota</taxon>
        <taxon>Cytophagia</taxon>
        <taxon>Cytophagales</taxon>
        <taxon>Spirosomataceae</taxon>
        <taxon>Runella</taxon>
    </lineage>
</organism>
<evidence type="ECO:0000313" key="1">
    <source>
        <dbReference type="EMBL" id="AXE18742.1"/>
    </source>
</evidence>
<name>A0A344TJC1_9BACT</name>
<accession>A0A344TJC1</accession>
<dbReference type="Proteomes" id="UP000251993">
    <property type="component" value="Chromosome"/>
</dbReference>
<keyword evidence="2" id="KW-1185">Reference proteome</keyword>
<evidence type="ECO:0000313" key="2">
    <source>
        <dbReference type="Proteomes" id="UP000251993"/>
    </source>
</evidence>
<protein>
    <submittedName>
        <fullName evidence="1">Uncharacterized protein</fullName>
    </submittedName>
</protein>
<gene>
    <name evidence="1" type="ORF">DR864_13770</name>
</gene>
<dbReference type="EMBL" id="CP030850">
    <property type="protein sequence ID" value="AXE18742.1"/>
    <property type="molecule type" value="Genomic_DNA"/>
</dbReference>
<dbReference type="KEGG" id="run:DR864_13770"/>
<dbReference type="OrthoDB" id="965211at2"/>
<sequence>MNIQLLKGNFTQSEALDILTQLVHVKIKFHESKIEKSDNEEDIKMRENRIKKLLQDFYEAKQLIITQKQCDLNAEIEIG</sequence>
<reference evidence="1 2" key="1">
    <citation type="submission" date="2018-07" db="EMBL/GenBank/DDBJ databases">
        <title>Genome sequencing of Runella.</title>
        <authorList>
            <person name="Baek M.-G."/>
            <person name="Yi H."/>
        </authorList>
    </citation>
    <scope>NUCLEOTIDE SEQUENCE [LARGE SCALE GENOMIC DNA]</scope>
    <source>
        <strain evidence="1 2">HYN0085</strain>
    </source>
</reference>